<sequence>MKRVDISEISVFEGRPKCPPFLRGAELMAVLQTGQAFTGEELVGKLGVDKRTLRRDIQGLRAVGFEVETTRRGENSYRLVRGEKMPPLVFDDDELEMLSFALAYFQTDDAELKKRVGALNRRIRDVAPWHVVGRVEAAYRVAMREGIATWYAAKAAREKQAG</sequence>
<dbReference type="AlphaFoldDB" id="A0A2N6T6J3"/>
<name>A0A2N6T6J3_9CORY</name>
<gene>
    <name evidence="2" type="ORF">CJ203_02710</name>
</gene>
<dbReference type="EMBL" id="PNHG01000003">
    <property type="protein sequence ID" value="PMC64943.1"/>
    <property type="molecule type" value="Genomic_DNA"/>
</dbReference>
<evidence type="ECO:0000313" key="3">
    <source>
        <dbReference type="Proteomes" id="UP000235836"/>
    </source>
</evidence>
<dbReference type="RefSeq" id="WP_102723451.1">
    <property type="nucleotide sequence ID" value="NZ_PNHG01000003.1"/>
</dbReference>
<dbReference type="Proteomes" id="UP000235836">
    <property type="component" value="Unassembled WGS sequence"/>
</dbReference>
<dbReference type="InterPro" id="IPR036388">
    <property type="entry name" value="WH-like_DNA-bd_sf"/>
</dbReference>
<dbReference type="InterPro" id="IPR051534">
    <property type="entry name" value="CBASS_pafABC_assoc_protein"/>
</dbReference>
<organism evidence="2 3">
    <name type="scientific">Corynebacterium tuscaniense</name>
    <dbReference type="NCBI Taxonomy" id="302449"/>
    <lineage>
        <taxon>Bacteria</taxon>
        <taxon>Bacillati</taxon>
        <taxon>Actinomycetota</taxon>
        <taxon>Actinomycetes</taxon>
        <taxon>Mycobacteriales</taxon>
        <taxon>Corynebacteriaceae</taxon>
        <taxon>Corynebacterium</taxon>
    </lineage>
</organism>
<reference evidence="2 3" key="1">
    <citation type="submission" date="2017-09" db="EMBL/GenBank/DDBJ databases">
        <title>Bacterial strain isolated from the female urinary microbiota.</title>
        <authorList>
            <person name="Thomas-White K."/>
            <person name="Kumar N."/>
            <person name="Forster S."/>
            <person name="Putonti C."/>
            <person name="Lawley T."/>
            <person name="Wolfe A.J."/>
        </authorList>
    </citation>
    <scope>NUCLEOTIDE SEQUENCE [LARGE SCALE GENOMIC DNA]</scope>
    <source>
        <strain evidence="2 3">UMB0792</strain>
    </source>
</reference>
<keyword evidence="3" id="KW-1185">Reference proteome</keyword>
<proteinExistence type="predicted"/>
<dbReference type="InterPro" id="IPR036390">
    <property type="entry name" value="WH_DNA-bd_sf"/>
</dbReference>
<protein>
    <recommendedName>
        <fullName evidence="1">Helix-turn-helix type 11 domain-containing protein</fullName>
    </recommendedName>
</protein>
<comment type="caution">
    <text evidence="2">The sequence shown here is derived from an EMBL/GenBank/DDBJ whole genome shotgun (WGS) entry which is preliminary data.</text>
</comment>
<evidence type="ECO:0000259" key="1">
    <source>
        <dbReference type="Pfam" id="PF08279"/>
    </source>
</evidence>
<evidence type="ECO:0000313" key="2">
    <source>
        <dbReference type="EMBL" id="PMC64943.1"/>
    </source>
</evidence>
<feature type="domain" description="Helix-turn-helix type 11" evidence="1">
    <location>
        <begin position="27"/>
        <end position="73"/>
    </location>
</feature>
<dbReference type="InterPro" id="IPR013196">
    <property type="entry name" value="HTH_11"/>
</dbReference>
<dbReference type="Pfam" id="PF08279">
    <property type="entry name" value="HTH_11"/>
    <property type="match status" value="1"/>
</dbReference>
<dbReference type="SUPFAM" id="SSF46785">
    <property type="entry name" value="Winged helix' DNA-binding domain"/>
    <property type="match status" value="1"/>
</dbReference>
<dbReference type="Gene3D" id="1.10.10.10">
    <property type="entry name" value="Winged helix-like DNA-binding domain superfamily/Winged helix DNA-binding domain"/>
    <property type="match status" value="1"/>
</dbReference>
<accession>A0A2N6T6J3</accession>
<dbReference type="PANTHER" id="PTHR34580">
    <property type="match status" value="1"/>
</dbReference>
<dbReference type="PANTHER" id="PTHR34580:SF3">
    <property type="entry name" value="PROTEIN PAFB"/>
    <property type="match status" value="1"/>
</dbReference>